<keyword evidence="4 7" id="KW-0808">Transferase</keyword>
<comment type="pathway">
    <text evidence="1 7">Pyrimidine metabolism; UMP biosynthesis via de novo pathway; UMP from orotate: step 1/2.</text>
</comment>
<keyword evidence="3 7" id="KW-0328">Glycosyltransferase</keyword>
<dbReference type="InterPro" id="IPR029057">
    <property type="entry name" value="PRTase-like"/>
</dbReference>
<protein>
    <recommendedName>
        <fullName evidence="2 7">Orotate phosphoribosyltransferase</fullName>
        <shortName evidence="7">OPRT</shortName>
        <shortName evidence="7">OPRTase</shortName>
        <ecNumber evidence="2 7">2.4.2.10</ecNumber>
    </recommendedName>
</protein>
<comment type="similarity">
    <text evidence="7">Belongs to the purine/pyrimidine phosphoribosyltransferase family. PyrE subfamily.</text>
</comment>
<dbReference type="Gene3D" id="3.40.50.2020">
    <property type="match status" value="1"/>
</dbReference>
<keyword evidence="10" id="KW-1185">Reference proteome</keyword>
<dbReference type="STRING" id="1304284.L21TH_0657"/>
<feature type="domain" description="Phosphoribosyltransferase" evidence="8">
    <location>
        <begin position="49"/>
        <end position="160"/>
    </location>
</feature>
<evidence type="ECO:0000256" key="6">
    <source>
        <dbReference type="ARBA" id="ARBA00022975"/>
    </source>
</evidence>
<dbReference type="eggNOG" id="COG0461">
    <property type="taxonomic scope" value="Bacteria"/>
</dbReference>
<feature type="binding site" evidence="7">
    <location>
        <position position="118"/>
    </location>
    <ligand>
        <name>orotate</name>
        <dbReference type="ChEBI" id="CHEBI:30839"/>
    </ligand>
</feature>
<evidence type="ECO:0000256" key="1">
    <source>
        <dbReference type="ARBA" id="ARBA00004889"/>
    </source>
</evidence>
<evidence type="ECO:0000256" key="4">
    <source>
        <dbReference type="ARBA" id="ARBA00022679"/>
    </source>
</evidence>
<evidence type="ECO:0000256" key="3">
    <source>
        <dbReference type="ARBA" id="ARBA00022676"/>
    </source>
</evidence>
<keyword evidence="6 7" id="KW-0665">Pyrimidine biosynthesis</keyword>
<comment type="caution">
    <text evidence="7">Lacks conserved residue(s) required for the propagation of feature annotation.</text>
</comment>
<dbReference type="Proteomes" id="UP000013378">
    <property type="component" value="Unassembled WGS sequence"/>
</dbReference>
<dbReference type="InterPro" id="IPR023031">
    <property type="entry name" value="OPRT"/>
</dbReference>
<comment type="caution">
    <text evidence="9">The sequence shown here is derived from an EMBL/GenBank/DDBJ whole genome shotgun (WGS) entry which is preliminary data.</text>
</comment>
<dbReference type="GO" id="GO:0044205">
    <property type="term" value="P:'de novo' UMP biosynthetic process"/>
    <property type="evidence" value="ECO:0007669"/>
    <property type="project" value="UniProtKB-UniRule"/>
</dbReference>
<dbReference type="CDD" id="cd06223">
    <property type="entry name" value="PRTases_typeI"/>
    <property type="match status" value="1"/>
</dbReference>
<dbReference type="InterPro" id="IPR006273">
    <property type="entry name" value="Orotate_PRibTrfase_bac"/>
</dbReference>
<name>R1AVT2_9FIRM</name>
<dbReference type="GO" id="GO:0000287">
    <property type="term" value="F:magnesium ion binding"/>
    <property type="evidence" value="ECO:0007669"/>
    <property type="project" value="UniProtKB-UniRule"/>
</dbReference>
<dbReference type="Pfam" id="PF00156">
    <property type="entry name" value="Pribosyltran"/>
    <property type="match status" value="1"/>
</dbReference>
<reference evidence="9 10" key="1">
    <citation type="journal article" date="2015" name="Geomicrobiol. J.">
        <title>Caldisalinibacter kiritimatiensis gen. nov., sp. nov., a moderately thermohalophilic thiosulfate-reducing bacterium from a hypersaline microbial mat.</title>
        <authorList>
            <person name="Ben Hania W."/>
            <person name="Joseph M."/>
            <person name="Fiebig A."/>
            <person name="Bunk B."/>
            <person name="Klenk H.-P."/>
            <person name="Fardeau M.-L."/>
            <person name="Spring S."/>
        </authorList>
    </citation>
    <scope>NUCLEOTIDE SEQUENCE [LARGE SCALE GENOMIC DNA]</scope>
    <source>
        <strain evidence="9 10">L21-TH-D2</strain>
    </source>
</reference>
<evidence type="ECO:0000256" key="2">
    <source>
        <dbReference type="ARBA" id="ARBA00011971"/>
    </source>
</evidence>
<evidence type="ECO:0000313" key="10">
    <source>
        <dbReference type="Proteomes" id="UP000013378"/>
    </source>
</evidence>
<dbReference type="RefSeq" id="WP_006308897.1">
    <property type="nucleotide sequence ID" value="NZ_ARZA01000066.1"/>
</dbReference>
<dbReference type="InterPro" id="IPR000836">
    <property type="entry name" value="PRTase_dom"/>
</dbReference>
<dbReference type="GO" id="GO:0019856">
    <property type="term" value="P:pyrimidine nucleobase biosynthetic process"/>
    <property type="evidence" value="ECO:0007669"/>
    <property type="project" value="InterPro"/>
</dbReference>
<feature type="binding site" evidence="7">
    <location>
        <position position="91"/>
    </location>
    <ligand>
        <name>5-phospho-alpha-D-ribose 1-diphosphate</name>
        <dbReference type="ChEBI" id="CHEBI:58017"/>
        <note>ligand shared between dimeric partners</note>
    </ligand>
</feature>
<dbReference type="AlphaFoldDB" id="R1AVT2"/>
<dbReference type="NCBIfam" id="TIGR01367">
    <property type="entry name" value="pyrE_Therm"/>
    <property type="match status" value="1"/>
</dbReference>
<dbReference type="PANTHER" id="PTHR19278">
    <property type="entry name" value="OROTATE PHOSPHORIBOSYLTRANSFERASE"/>
    <property type="match status" value="1"/>
</dbReference>
<dbReference type="PANTHER" id="PTHR19278:SF9">
    <property type="entry name" value="URIDINE 5'-MONOPHOSPHATE SYNTHASE"/>
    <property type="match status" value="1"/>
</dbReference>
<comment type="cofactor">
    <cofactor evidence="7">
        <name>Mg(2+)</name>
        <dbReference type="ChEBI" id="CHEBI:18420"/>
    </cofactor>
</comment>
<evidence type="ECO:0000256" key="7">
    <source>
        <dbReference type="HAMAP-Rule" id="MF_01208"/>
    </source>
</evidence>
<keyword evidence="5 7" id="KW-0460">Magnesium</keyword>
<proteinExistence type="inferred from homology"/>
<dbReference type="PATRIC" id="fig|1304284.3.peg.646"/>
<evidence type="ECO:0000256" key="5">
    <source>
        <dbReference type="ARBA" id="ARBA00022842"/>
    </source>
</evidence>
<comment type="catalytic activity">
    <reaction evidence="7">
        <text>orotidine 5'-phosphate + diphosphate = orotate + 5-phospho-alpha-D-ribose 1-diphosphate</text>
        <dbReference type="Rhea" id="RHEA:10380"/>
        <dbReference type="ChEBI" id="CHEBI:30839"/>
        <dbReference type="ChEBI" id="CHEBI:33019"/>
        <dbReference type="ChEBI" id="CHEBI:57538"/>
        <dbReference type="ChEBI" id="CHEBI:58017"/>
        <dbReference type="EC" id="2.4.2.10"/>
    </reaction>
</comment>
<gene>
    <name evidence="7" type="primary">pyrE</name>
    <name evidence="9" type="ORF">L21TH_0657</name>
</gene>
<accession>R1AVT2</accession>
<comment type="subunit">
    <text evidence="7">Homodimer.</text>
</comment>
<dbReference type="SUPFAM" id="SSF53271">
    <property type="entry name" value="PRTase-like"/>
    <property type="match status" value="1"/>
</dbReference>
<feature type="binding site" evidence="7">
    <location>
        <position position="146"/>
    </location>
    <ligand>
        <name>orotate</name>
        <dbReference type="ChEBI" id="CHEBI:30839"/>
    </ligand>
</feature>
<dbReference type="OrthoDB" id="9783570at2"/>
<dbReference type="UniPathway" id="UPA00070">
    <property type="reaction ID" value="UER00119"/>
</dbReference>
<feature type="binding site" description="in other chain" evidence="7">
    <location>
        <begin position="114"/>
        <end position="122"/>
    </location>
    <ligand>
        <name>5-phospho-alpha-D-ribose 1-diphosphate</name>
        <dbReference type="ChEBI" id="CHEBI:58017"/>
        <note>ligand shared between dimeric partners</note>
    </ligand>
</feature>
<sequence length="191" mass="21394">MKREEILDIFKKTGVLLKGHFLLTSGKHSAQYLQCAKLFQYPEYSEMVVEELVSKFENQDIDLVASPAIGGIILGYETAKQLKVKNIFLEREEGKMTLRRGFEIKKGDKVLVVEDVVTTGGSVKEVIDLIKEKGGEVVGVGSIVNRSKGVTKFEEELKSVIKFDIETYEPDNCPLCDENLPVIKPGSRKIK</sequence>
<dbReference type="EMBL" id="ARZA01000066">
    <property type="protein sequence ID" value="EOD01303.1"/>
    <property type="molecule type" value="Genomic_DNA"/>
</dbReference>
<dbReference type="HAMAP" id="MF_01208">
    <property type="entry name" value="PyrE"/>
    <property type="match status" value="1"/>
</dbReference>
<evidence type="ECO:0000259" key="8">
    <source>
        <dbReference type="Pfam" id="PF00156"/>
    </source>
</evidence>
<dbReference type="GO" id="GO:0004588">
    <property type="term" value="F:orotate phosphoribosyltransferase activity"/>
    <property type="evidence" value="ECO:0007669"/>
    <property type="project" value="UniProtKB-UniRule"/>
</dbReference>
<organism evidence="9 10">
    <name type="scientific">Caldisalinibacter kiritimatiensis</name>
    <dbReference type="NCBI Taxonomy" id="1304284"/>
    <lineage>
        <taxon>Bacteria</taxon>
        <taxon>Bacillati</taxon>
        <taxon>Bacillota</taxon>
        <taxon>Tissierellia</taxon>
        <taxon>Tissierellales</taxon>
        <taxon>Thermohalobacteraceae</taxon>
        <taxon>Caldisalinibacter</taxon>
    </lineage>
</organism>
<dbReference type="EC" id="2.4.2.10" evidence="2 7"/>
<evidence type="ECO:0000313" key="9">
    <source>
        <dbReference type="EMBL" id="EOD01303.1"/>
    </source>
</evidence>
<comment type="function">
    <text evidence="7">Catalyzes the transfer of a ribosyl phosphate group from 5-phosphoribose 1-diphosphate to orotate, leading to the formation of orotidine monophosphate (OMP).</text>
</comment>